<evidence type="ECO:0000259" key="1">
    <source>
        <dbReference type="Pfam" id="PF12937"/>
    </source>
</evidence>
<dbReference type="STRING" id="1314778.A0A5C3PSA9"/>
<dbReference type="EMBL" id="ML211038">
    <property type="protein sequence ID" value="TFK90698.1"/>
    <property type="molecule type" value="Genomic_DNA"/>
</dbReference>
<sequence>MQNTSTAVELAGAVFKEDFSKSLAESLAARSRNERITAILARQRRLEQELAEVKRLLNGEALVNTLPEELLAEVFYHIGRNSTPMAEGPDASDWSVVRLVCHHWDTVIYTTPRFWRRIRVQRSVRWLALCLSRSQNATVSISYDFHTYPTFPSPDCRLSEVLIPHITRVYALQILSFDTHRAILTSKLWQSMPSLRELSLRRYNVGINIT</sequence>
<protein>
    <recommendedName>
        <fullName evidence="1">F-box domain-containing protein</fullName>
    </recommendedName>
</protein>
<dbReference type="Gene3D" id="1.20.1280.50">
    <property type="match status" value="1"/>
</dbReference>
<evidence type="ECO:0000313" key="2">
    <source>
        <dbReference type="EMBL" id="TFK90698.1"/>
    </source>
</evidence>
<gene>
    <name evidence="2" type="ORF">K466DRAFT_516650</name>
</gene>
<name>A0A5C3PSA9_9APHY</name>
<evidence type="ECO:0000313" key="3">
    <source>
        <dbReference type="Proteomes" id="UP000308197"/>
    </source>
</evidence>
<dbReference type="Proteomes" id="UP000308197">
    <property type="component" value="Unassembled WGS sequence"/>
</dbReference>
<proteinExistence type="predicted"/>
<dbReference type="AlphaFoldDB" id="A0A5C3PSA9"/>
<keyword evidence="3" id="KW-1185">Reference proteome</keyword>
<feature type="non-terminal residue" evidence="2">
    <location>
        <position position="210"/>
    </location>
</feature>
<organism evidence="2 3">
    <name type="scientific">Polyporus arcularius HHB13444</name>
    <dbReference type="NCBI Taxonomy" id="1314778"/>
    <lineage>
        <taxon>Eukaryota</taxon>
        <taxon>Fungi</taxon>
        <taxon>Dikarya</taxon>
        <taxon>Basidiomycota</taxon>
        <taxon>Agaricomycotina</taxon>
        <taxon>Agaricomycetes</taxon>
        <taxon>Polyporales</taxon>
        <taxon>Polyporaceae</taxon>
        <taxon>Polyporus</taxon>
    </lineage>
</organism>
<dbReference type="SUPFAM" id="SSF81383">
    <property type="entry name" value="F-box domain"/>
    <property type="match status" value="1"/>
</dbReference>
<feature type="domain" description="F-box" evidence="1">
    <location>
        <begin position="64"/>
        <end position="119"/>
    </location>
</feature>
<dbReference type="InterPro" id="IPR036047">
    <property type="entry name" value="F-box-like_dom_sf"/>
</dbReference>
<accession>A0A5C3PSA9</accession>
<dbReference type="InParanoid" id="A0A5C3PSA9"/>
<dbReference type="InterPro" id="IPR001810">
    <property type="entry name" value="F-box_dom"/>
</dbReference>
<reference evidence="2 3" key="1">
    <citation type="journal article" date="2019" name="Nat. Ecol. Evol.">
        <title>Megaphylogeny resolves global patterns of mushroom evolution.</title>
        <authorList>
            <person name="Varga T."/>
            <person name="Krizsan K."/>
            <person name="Foldi C."/>
            <person name="Dima B."/>
            <person name="Sanchez-Garcia M."/>
            <person name="Sanchez-Ramirez S."/>
            <person name="Szollosi G.J."/>
            <person name="Szarkandi J.G."/>
            <person name="Papp V."/>
            <person name="Albert L."/>
            <person name="Andreopoulos W."/>
            <person name="Angelini C."/>
            <person name="Antonin V."/>
            <person name="Barry K.W."/>
            <person name="Bougher N.L."/>
            <person name="Buchanan P."/>
            <person name="Buyck B."/>
            <person name="Bense V."/>
            <person name="Catcheside P."/>
            <person name="Chovatia M."/>
            <person name="Cooper J."/>
            <person name="Damon W."/>
            <person name="Desjardin D."/>
            <person name="Finy P."/>
            <person name="Geml J."/>
            <person name="Haridas S."/>
            <person name="Hughes K."/>
            <person name="Justo A."/>
            <person name="Karasinski D."/>
            <person name="Kautmanova I."/>
            <person name="Kiss B."/>
            <person name="Kocsube S."/>
            <person name="Kotiranta H."/>
            <person name="LaButti K.M."/>
            <person name="Lechner B.E."/>
            <person name="Liimatainen K."/>
            <person name="Lipzen A."/>
            <person name="Lukacs Z."/>
            <person name="Mihaltcheva S."/>
            <person name="Morgado L.N."/>
            <person name="Niskanen T."/>
            <person name="Noordeloos M.E."/>
            <person name="Ohm R.A."/>
            <person name="Ortiz-Santana B."/>
            <person name="Ovrebo C."/>
            <person name="Racz N."/>
            <person name="Riley R."/>
            <person name="Savchenko A."/>
            <person name="Shiryaev A."/>
            <person name="Soop K."/>
            <person name="Spirin V."/>
            <person name="Szebenyi C."/>
            <person name="Tomsovsky M."/>
            <person name="Tulloss R.E."/>
            <person name="Uehling J."/>
            <person name="Grigoriev I.V."/>
            <person name="Vagvolgyi C."/>
            <person name="Papp T."/>
            <person name="Martin F.M."/>
            <person name="Miettinen O."/>
            <person name="Hibbett D.S."/>
            <person name="Nagy L.G."/>
        </authorList>
    </citation>
    <scope>NUCLEOTIDE SEQUENCE [LARGE SCALE GENOMIC DNA]</scope>
    <source>
        <strain evidence="2 3">HHB13444</strain>
    </source>
</reference>
<dbReference type="Pfam" id="PF12937">
    <property type="entry name" value="F-box-like"/>
    <property type="match status" value="1"/>
</dbReference>